<feature type="non-terminal residue" evidence="1">
    <location>
        <position position="548"/>
    </location>
</feature>
<comment type="caution">
    <text evidence="1">The sequence shown here is derived from an EMBL/GenBank/DDBJ whole genome shotgun (WGS) entry which is preliminary data.</text>
</comment>
<accession>A0ABP0N0M0</accession>
<evidence type="ECO:0000313" key="2">
    <source>
        <dbReference type="Proteomes" id="UP001642464"/>
    </source>
</evidence>
<name>A0ABP0N0M0_9DINO</name>
<sequence length="548" mass="60108">MAGTHDSPNGAASPLGSEACHWSSKDIVEIIQCWMQTSCPTEGASVSIADLLDECDALEAIAGCSASIVDAVKTEGLASPLFYDEGSAVLYLRPLLEHLRLVVEEVMKVQLIPNDMSLLELMDQPLVLKAFARRSSRHMERMEQLQEAVASSEKVALLGNRVVPKIWIPGPRSGAGGAGTGGAVRAPGSFCARDEYPGVSGCAPCLSGDEFSKGETWEIGEPRNSPEWMGMQRRQHRNVEYVQAVATLLEENAPYADEEGWVPLVRIMRQSISIRRIKKEEDLARNLLTLNELSPVVVDIFGVDHSGPRVRLRSFEERLVALCELFLAQLCNSMTLATAVSLPAMQSLLQTEGSAADTGSDQPAEILRAAAAKAELLQVVETGNAGDSDLITWRPQGEMLLKPVERVLGERASQAATHMEKEGEVSLALLAEEPSIARVLERAAIYGTKAAVDAIRSALKISEVFELDPAGISCRRRKSCVVSCPPVEAVDEWSDWKWSARTVPRHKDVHQLRQLLQHYFQPFNFQHNRVLMSLLQAKKAWWNGRSVG</sequence>
<reference evidence="1 2" key="1">
    <citation type="submission" date="2024-02" db="EMBL/GenBank/DDBJ databases">
        <authorList>
            <person name="Chen Y."/>
            <person name="Shah S."/>
            <person name="Dougan E. K."/>
            <person name="Thang M."/>
            <person name="Chan C."/>
        </authorList>
    </citation>
    <scope>NUCLEOTIDE SEQUENCE [LARGE SCALE GENOMIC DNA]</scope>
</reference>
<evidence type="ECO:0008006" key="3">
    <source>
        <dbReference type="Google" id="ProtNLM"/>
    </source>
</evidence>
<dbReference type="Proteomes" id="UP001642464">
    <property type="component" value="Unassembled WGS sequence"/>
</dbReference>
<proteinExistence type="predicted"/>
<organism evidence="1 2">
    <name type="scientific">Durusdinium trenchii</name>
    <dbReference type="NCBI Taxonomy" id="1381693"/>
    <lineage>
        <taxon>Eukaryota</taxon>
        <taxon>Sar</taxon>
        <taxon>Alveolata</taxon>
        <taxon>Dinophyceae</taxon>
        <taxon>Suessiales</taxon>
        <taxon>Symbiodiniaceae</taxon>
        <taxon>Durusdinium</taxon>
    </lineage>
</organism>
<evidence type="ECO:0000313" key="1">
    <source>
        <dbReference type="EMBL" id="CAK9057340.1"/>
    </source>
</evidence>
<keyword evidence="2" id="KW-1185">Reference proteome</keyword>
<protein>
    <recommendedName>
        <fullName evidence="3">Rab3 GTPase-activating protein catalytic subunit</fullName>
    </recommendedName>
</protein>
<dbReference type="EMBL" id="CAXAMM010025647">
    <property type="protein sequence ID" value="CAK9057340.1"/>
    <property type="molecule type" value="Genomic_DNA"/>
</dbReference>
<gene>
    <name evidence="1" type="ORF">SCF082_LOCUS30800</name>
</gene>